<feature type="active site" description="Proton acceptor" evidence="1">
    <location>
        <position position="178"/>
    </location>
</feature>
<sequence length="305" mass="33829">MKKLLLSLFCLSTALLLAHGEEAFEDAEFYTGGKSAVVMTHFGTTHSDTRAKTIDAINQKALKAFDGKADVFEAYTSRIVTKRVAANEGIKKYSPSEVLVSLKKQGYKNVIIQPTNVIDGVEMESIKKEAQLHAKDFNNLRVGDALLSDPHHYEDTINAVMKTAGLLNKKEAVVLVGHGTYNSATSAYAMFDYMAKDMEKPIYVGTVEGYPTFETVVKQLKKDNKKEIVLMPMMFVAGDHAKNDIAGEWKENLEKAGFKVKVKLIPLGEIPEIQDMFVGNAKFLEKHKSIDIIDKKAGYAKSKDL</sequence>
<dbReference type="HOGENOM" id="CLU_036584_1_1_0"/>
<evidence type="ECO:0000313" key="4">
    <source>
        <dbReference type="EMBL" id="ERT67248.1"/>
    </source>
</evidence>
<dbReference type="EMBL" id="AXZF01000118">
    <property type="protein sequence ID" value="ERT67248.1"/>
    <property type="molecule type" value="Genomic_DNA"/>
</dbReference>
<accession>U7V8Z5</accession>
<keyword evidence="2" id="KW-0479">Metal-binding</keyword>
<dbReference type="GO" id="GO:0016852">
    <property type="term" value="F:sirohydrochlorin cobaltochelatase activity"/>
    <property type="evidence" value="ECO:0007669"/>
    <property type="project" value="InterPro"/>
</dbReference>
<dbReference type="STRING" id="1319815.HMPREF0202_02421"/>
<protein>
    <submittedName>
        <fullName evidence="4">Putative sirohydrochlorin cobaltochelatase</fullName>
    </submittedName>
</protein>
<feature type="binding site" evidence="2">
    <location>
        <position position="178"/>
    </location>
    <ligand>
        <name>Co(2+)</name>
        <dbReference type="ChEBI" id="CHEBI:48828"/>
    </ligand>
</feature>
<dbReference type="GO" id="GO:0046872">
    <property type="term" value="F:metal ion binding"/>
    <property type="evidence" value="ECO:0007669"/>
    <property type="project" value="UniProtKB-KW"/>
</dbReference>
<feature type="chain" id="PRO_5004690181" evidence="3">
    <location>
        <begin position="19"/>
        <end position="305"/>
    </location>
</feature>
<feature type="signal peptide" evidence="3">
    <location>
        <begin position="1"/>
        <end position="18"/>
    </location>
</feature>
<dbReference type="PIRSF" id="PIRSF033579">
    <property type="entry name" value="Anaer_Co_chel"/>
    <property type="match status" value="1"/>
</dbReference>
<keyword evidence="2" id="KW-0170">Cobalt</keyword>
<evidence type="ECO:0000256" key="1">
    <source>
        <dbReference type="PIRSR" id="PIRSR033579-1"/>
    </source>
</evidence>
<dbReference type="Pfam" id="PF06180">
    <property type="entry name" value="CbiK"/>
    <property type="match status" value="1"/>
</dbReference>
<evidence type="ECO:0000256" key="2">
    <source>
        <dbReference type="PIRSR" id="PIRSR033579-3"/>
    </source>
</evidence>
<keyword evidence="5" id="KW-1185">Reference proteome</keyword>
<dbReference type="InterPro" id="IPR010388">
    <property type="entry name" value="Anaerobic_Co-chelatase"/>
</dbReference>
<dbReference type="GO" id="GO:0019251">
    <property type="term" value="P:anaerobic cobalamin biosynthetic process"/>
    <property type="evidence" value="ECO:0007669"/>
    <property type="project" value="InterPro"/>
</dbReference>
<dbReference type="eggNOG" id="COG4822">
    <property type="taxonomic scope" value="Bacteria"/>
</dbReference>
<organism evidence="4 5">
    <name type="scientific">Cetobacterium somerae ATCC BAA-474</name>
    <dbReference type="NCBI Taxonomy" id="1319815"/>
    <lineage>
        <taxon>Bacteria</taxon>
        <taxon>Fusobacteriati</taxon>
        <taxon>Fusobacteriota</taxon>
        <taxon>Fusobacteriia</taxon>
        <taxon>Fusobacteriales</taxon>
        <taxon>Fusobacteriaceae</taxon>
        <taxon>Cetobacterium</taxon>
    </lineage>
</organism>
<dbReference type="PATRIC" id="fig|1319815.3.peg.2328"/>
<feature type="binding site" evidence="2">
    <location>
        <position position="208"/>
    </location>
    <ligand>
        <name>Co(2+)</name>
        <dbReference type="ChEBI" id="CHEBI:48828"/>
    </ligand>
</feature>
<gene>
    <name evidence="4" type="ORF">HMPREF0202_02421</name>
</gene>
<evidence type="ECO:0000313" key="5">
    <source>
        <dbReference type="Proteomes" id="UP000017081"/>
    </source>
</evidence>
<feature type="binding site" evidence="2">
    <location>
        <position position="240"/>
    </location>
    <ligand>
        <name>Co(2+)</name>
        <dbReference type="ChEBI" id="CHEBI:48828"/>
    </ligand>
</feature>
<comment type="caution">
    <text evidence="4">The sequence shown here is derived from an EMBL/GenBank/DDBJ whole genome shotgun (WGS) entry which is preliminary data.</text>
</comment>
<dbReference type="AlphaFoldDB" id="U7V8Z5"/>
<dbReference type="Gene3D" id="3.40.50.1400">
    <property type="match status" value="2"/>
</dbReference>
<proteinExistence type="predicted"/>
<name>U7V8Z5_9FUSO</name>
<dbReference type="CDD" id="cd03413">
    <property type="entry name" value="CbiK_C"/>
    <property type="match status" value="1"/>
</dbReference>
<dbReference type="Proteomes" id="UP000017081">
    <property type="component" value="Unassembled WGS sequence"/>
</dbReference>
<dbReference type="RefSeq" id="WP_023051953.1">
    <property type="nucleotide sequence ID" value="NZ_CP173063.2"/>
</dbReference>
<evidence type="ECO:0000256" key="3">
    <source>
        <dbReference type="SAM" id="SignalP"/>
    </source>
</evidence>
<keyword evidence="3" id="KW-0732">Signal</keyword>
<dbReference type="SUPFAM" id="SSF53800">
    <property type="entry name" value="Chelatase"/>
    <property type="match status" value="1"/>
</dbReference>
<reference evidence="4 5" key="1">
    <citation type="submission" date="2013-08" db="EMBL/GenBank/DDBJ databases">
        <authorList>
            <person name="Weinstock G."/>
            <person name="Sodergren E."/>
            <person name="Wylie T."/>
            <person name="Fulton L."/>
            <person name="Fulton R."/>
            <person name="Fronick C."/>
            <person name="O'Laughlin M."/>
            <person name="Godfrey J."/>
            <person name="Miner T."/>
            <person name="Herter B."/>
            <person name="Appelbaum E."/>
            <person name="Cordes M."/>
            <person name="Lek S."/>
            <person name="Wollam A."/>
            <person name="Pepin K.H."/>
            <person name="Palsikar V.B."/>
            <person name="Mitreva M."/>
            <person name="Wilson R.K."/>
        </authorList>
    </citation>
    <scope>NUCLEOTIDE SEQUENCE [LARGE SCALE GENOMIC DNA]</scope>
    <source>
        <strain evidence="4 5">ATCC BAA-474</strain>
    </source>
</reference>